<evidence type="ECO:0000256" key="7">
    <source>
        <dbReference type="SAM" id="Phobius"/>
    </source>
</evidence>
<dbReference type="Pfam" id="PF02683">
    <property type="entry name" value="DsbD_TM"/>
    <property type="match status" value="1"/>
</dbReference>
<sequence length="246" mass="24954">MSLDVSLPGAFVAGLLSFASPCVLPLVPAYLGFLAGAAEAAPADAGAKARPANRAVVAAAFAFVLGFSTVFILLGATASTLGQALMRYAGPLTIASGVLLIVFGLHMLGLLRIPLLYRQAKLEVREKPAGLLGAYVIGLAFGFGWSPCVGPVLAAILIVAGAEASLGRGALLLALYAAGIGIPFLLAALFAGPFLAWAAAVKQRMGLIEKISGALLVATGLIFVTGLMPEVAQWLLDRVPAFGAIG</sequence>
<feature type="transmembrane region" description="Helical" evidence="7">
    <location>
        <begin position="55"/>
        <end position="76"/>
    </location>
</feature>
<feature type="transmembrane region" description="Helical" evidence="7">
    <location>
        <begin position="12"/>
        <end position="34"/>
    </location>
</feature>
<proteinExistence type="inferred from homology"/>
<feature type="transmembrane region" description="Helical" evidence="7">
    <location>
        <begin position="88"/>
        <end position="111"/>
    </location>
</feature>
<comment type="subcellular location">
    <subcellularLocation>
        <location evidence="1">Membrane</location>
        <topology evidence="1">Multi-pass membrane protein</topology>
    </subcellularLocation>
</comment>
<dbReference type="RefSeq" id="WP_121622540.1">
    <property type="nucleotide sequence ID" value="NZ_JACIIW010000002.1"/>
</dbReference>
<dbReference type="EMBL" id="RCTF01000004">
    <property type="protein sequence ID" value="RLP80036.1"/>
    <property type="molecule type" value="Genomic_DNA"/>
</dbReference>
<dbReference type="PANTHER" id="PTHR31272">
    <property type="entry name" value="CYTOCHROME C-TYPE BIOGENESIS PROTEIN HI_1454-RELATED"/>
    <property type="match status" value="1"/>
</dbReference>
<feature type="transmembrane region" description="Helical" evidence="7">
    <location>
        <begin position="211"/>
        <end position="228"/>
    </location>
</feature>
<evidence type="ECO:0000256" key="6">
    <source>
        <dbReference type="ARBA" id="ARBA00023136"/>
    </source>
</evidence>
<protein>
    <submittedName>
        <fullName evidence="9">Cytochrome c biogenesis protein CcdA</fullName>
    </submittedName>
</protein>
<dbReference type="OrthoDB" id="9803065at2"/>
<dbReference type="PANTHER" id="PTHR31272:SF4">
    <property type="entry name" value="CYTOCHROME C-TYPE BIOGENESIS PROTEIN HI_1454-RELATED"/>
    <property type="match status" value="1"/>
</dbReference>
<evidence type="ECO:0000256" key="3">
    <source>
        <dbReference type="ARBA" id="ARBA00022692"/>
    </source>
</evidence>
<feature type="transmembrane region" description="Helical" evidence="7">
    <location>
        <begin position="132"/>
        <end position="161"/>
    </location>
</feature>
<name>A0A3L7AHS3_9HYPH</name>
<evidence type="ECO:0000256" key="1">
    <source>
        <dbReference type="ARBA" id="ARBA00004141"/>
    </source>
</evidence>
<keyword evidence="4" id="KW-0201">Cytochrome c-type biogenesis</keyword>
<evidence type="ECO:0000256" key="4">
    <source>
        <dbReference type="ARBA" id="ARBA00022748"/>
    </source>
</evidence>
<keyword evidence="3 7" id="KW-0812">Transmembrane</keyword>
<dbReference type="AlphaFoldDB" id="A0A3L7AHS3"/>
<dbReference type="GO" id="GO:0016020">
    <property type="term" value="C:membrane"/>
    <property type="evidence" value="ECO:0007669"/>
    <property type="project" value="UniProtKB-SubCell"/>
</dbReference>
<dbReference type="Proteomes" id="UP000269692">
    <property type="component" value="Unassembled WGS sequence"/>
</dbReference>
<comment type="similarity">
    <text evidence="2">Belongs to the DsbD family.</text>
</comment>
<keyword evidence="6 7" id="KW-0472">Membrane</keyword>
<comment type="caution">
    <text evidence="9">The sequence shown here is derived from an EMBL/GenBank/DDBJ whole genome shotgun (WGS) entry which is preliminary data.</text>
</comment>
<organism evidence="9 10">
    <name type="scientific">Xanthobacter tagetidis</name>
    <dbReference type="NCBI Taxonomy" id="60216"/>
    <lineage>
        <taxon>Bacteria</taxon>
        <taxon>Pseudomonadati</taxon>
        <taxon>Pseudomonadota</taxon>
        <taxon>Alphaproteobacteria</taxon>
        <taxon>Hyphomicrobiales</taxon>
        <taxon>Xanthobacteraceae</taxon>
        <taxon>Xanthobacter</taxon>
    </lineage>
</organism>
<dbReference type="InterPro" id="IPR051790">
    <property type="entry name" value="Cytochrome_c-biogenesis_DsbD"/>
</dbReference>
<evidence type="ECO:0000256" key="2">
    <source>
        <dbReference type="ARBA" id="ARBA00006143"/>
    </source>
</evidence>
<feature type="domain" description="Cytochrome C biogenesis protein transmembrane" evidence="8">
    <location>
        <begin position="7"/>
        <end position="223"/>
    </location>
</feature>
<evidence type="ECO:0000313" key="9">
    <source>
        <dbReference type="EMBL" id="RLP80036.1"/>
    </source>
</evidence>
<gene>
    <name evidence="9" type="ORF">D9R14_06670</name>
</gene>
<keyword evidence="5 7" id="KW-1133">Transmembrane helix</keyword>
<dbReference type="InterPro" id="IPR003834">
    <property type="entry name" value="Cyt_c_assmbl_TM_dom"/>
</dbReference>
<evidence type="ECO:0000259" key="8">
    <source>
        <dbReference type="Pfam" id="PF02683"/>
    </source>
</evidence>
<dbReference type="GO" id="GO:0017004">
    <property type="term" value="P:cytochrome complex assembly"/>
    <property type="evidence" value="ECO:0007669"/>
    <property type="project" value="UniProtKB-KW"/>
</dbReference>
<reference evidence="9 10" key="1">
    <citation type="submission" date="2018-10" db="EMBL/GenBank/DDBJ databases">
        <title>Xanthobacter tagetidis genome sequencing and assembly.</title>
        <authorList>
            <person name="Maclea K.S."/>
            <person name="Goen A.E."/>
            <person name="Fatima S.A."/>
        </authorList>
    </citation>
    <scope>NUCLEOTIDE SEQUENCE [LARGE SCALE GENOMIC DNA]</scope>
    <source>
        <strain evidence="9 10">ATCC 700314</strain>
    </source>
</reference>
<evidence type="ECO:0000313" key="10">
    <source>
        <dbReference type="Proteomes" id="UP000269692"/>
    </source>
</evidence>
<accession>A0A3L7AHS3</accession>
<feature type="transmembrane region" description="Helical" evidence="7">
    <location>
        <begin position="173"/>
        <end position="199"/>
    </location>
</feature>
<keyword evidence="10" id="KW-1185">Reference proteome</keyword>
<evidence type="ECO:0000256" key="5">
    <source>
        <dbReference type="ARBA" id="ARBA00022989"/>
    </source>
</evidence>